<proteinExistence type="predicted"/>
<protein>
    <submittedName>
        <fullName evidence="1">Endomembrane 70 family protein</fullName>
    </submittedName>
</protein>
<accession>A0A392VEI9</accession>
<dbReference type="Proteomes" id="UP000265520">
    <property type="component" value="Unassembled WGS sequence"/>
</dbReference>
<evidence type="ECO:0000313" key="1">
    <source>
        <dbReference type="EMBL" id="MCI86798.1"/>
    </source>
</evidence>
<dbReference type="EMBL" id="LXQA011149816">
    <property type="protein sequence ID" value="MCI86798.1"/>
    <property type="molecule type" value="Genomic_DNA"/>
</dbReference>
<dbReference type="AlphaFoldDB" id="A0A392VEI9"/>
<evidence type="ECO:0000313" key="2">
    <source>
        <dbReference type="Proteomes" id="UP000265520"/>
    </source>
</evidence>
<sequence>MKEKMECTAISVRSTTAFFTTLLILISSVHSFYLPGVAPRDFQTV</sequence>
<feature type="non-terminal residue" evidence="1">
    <location>
        <position position="45"/>
    </location>
</feature>
<keyword evidence="2" id="KW-1185">Reference proteome</keyword>
<name>A0A392VEI9_9FABA</name>
<organism evidence="1 2">
    <name type="scientific">Trifolium medium</name>
    <dbReference type="NCBI Taxonomy" id="97028"/>
    <lineage>
        <taxon>Eukaryota</taxon>
        <taxon>Viridiplantae</taxon>
        <taxon>Streptophyta</taxon>
        <taxon>Embryophyta</taxon>
        <taxon>Tracheophyta</taxon>
        <taxon>Spermatophyta</taxon>
        <taxon>Magnoliopsida</taxon>
        <taxon>eudicotyledons</taxon>
        <taxon>Gunneridae</taxon>
        <taxon>Pentapetalae</taxon>
        <taxon>rosids</taxon>
        <taxon>fabids</taxon>
        <taxon>Fabales</taxon>
        <taxon>Fabaceae</taxon>
        <taxon>Papilionoideae</taxon>
        <taxon>50 kb inversion clade</taxon>
        <taxon>NPAAA clade</taxon>
        <taxon>Hologalegina</taxon>
        <taxon>IRL clade</taxon>
        <taxon>Trifolieae</taxon>
        <taxon>Trifolium</taxon>
    </lineage>
</organism>
<reference evidence="1 2" key="1">
    <citation type="journal article" date="2018" name="Front. Plant Sci.">
        <title>Red Clover (Trifolium pratense) and Zigzag Clover (T. medium) - A Picture of Genomic Similarities and Differences.</title>
        <authorList>
            <person name="Dluhosova J."/>
            <person name="Istvanek J."/>
            <person name="Nedelnik J."/>
            <person name="Repkova J."/>
        </authorList>
    </citation>
    <scope>NUCLEOTIDE SEQUENCE [LARGE SCALE GENOMIC DNA]</scope>
    <source>
        <strain evidence="2">cv. 10/8</strain>
        <tissue evidence="1">Leaf</tissue>
    </source>
</reference>
<comment type="caution">
    <text evidence="1">The sequence shown here is derived from an EMBL/GenBank/DDBJ whole genome shotgun (WGS) entry which is preliminary data.</text>
</comment>